<dbReference type="EMBL" id="VPFD01000005">
    <property type="protein sequence ID" value="TXG00879.1"/>
    <property type="molecule type" value="Genomic_DNA"/>
</dbReference>
<protein>
    <submittedName>
        <fullName evidence="1">Uncharacterized protein</fullName>
    </submittedName>
</protein>
<comment type="caution">
    <text evidence="1">The sequence shown here is derived from an EMBL/GenBank/DDBJ whole genome shotgun (WGS) entry which is preliminary data.</text>
</comment>
<dbReference type="RefSeq" id="WP_147934133.1">
    <property type="nucleotide sequence ID" value="NZ_VPFD01000005.1"/>
</dbReference>
<name>A0A5C7FZI6_9BURK</name>
<accession>A0A5C7FZI6</accession>
<organism evidence="1 2">
    <name type="scientific">Massilia arenae</name>
    <dbReference type="NCBI Taxonomy" id="2603288"/>
    <lineage>
        <taxon>Bacteria</taxon>
        <taxon>Pseudomonadati</taxon>
        <taxon>Pseudomonadota</taxon>
        <taxon>Betaproteobacteria</taxon>
        <taxon>Burkholderiales</taxon>
        <taxon>Oxalobacteraceae</taxon>
        <taxon>Telluria group</taxon>
        <taxon>Massilia</taxon>
    </lineage>
</organism>
<reference evidence="1 2" key="1">
    <citation type="submission" date="2019-08" db="EMBL/GenBank/DDBJ databases">
        <title>Massilia golmudensis sp. nov., isolated from sand in the Qinghai-Tibetan Plateau.</title>
        <authorList>
            <person name="Zhang B."/>
        </authorList>
    </citation>
    <scope>NUCLEOTIDE SEQUENCE [LARGE SCALE GENOMIC DNA]</scope>
    <source>
        <strain evidence="1 2">GEM5</strain>
    </source>
</reference>
<evidence type="ECO:0000313" key="1">
    <source>
        <dbReference type="EMBL" id="TXG00879.1"/>
    </source>
</evidence>
<dbReference type="Proteomes" id="UP000321413">
    <property type="component" value="Unassembled WGS sequence"/>
</dbReference>
<proteinExistence type="predicted"/>
<evidence type="ECO:0000313" key="2">
    <source>
        <dbReference type="Proteomes" id="UP000321413"/>
    </source>
</evidence>
<dbReference type="AlphaFoldDB" id="A0A5C7FZI6"/>
<gene>
    <name evidence="1" type="ORF">FVD38_06890</name>
</gene>
<keyword evidence="2" id="KW-1185">Reference proteome</keyword>
<sequence>MNSHNENSAATGLDLRTRIRIDLFLARRRAGTGAATPLILRLRERGRAAGMNTAEMMANEEGSSHEARATACLAFVATLLSQAGAPSPDALRRMHDAGYGPDGINAAIARARRKAD</sequence>